<dbReference type="Proteomes" id="UP001281003">
    <property type="component" value="Unassembled WGS sequence"/>
</dbReference>
<gene>
    <name evidence="1" type="ORF">B0T20DRAFT_30793</name>
</gene>
<reference evidence="1" key="1">
    <citation type="journal article" date="2023" name="Mol. Phylogenet. Evol.">
        <title>Genome-scale phylogeny and comparative genomics of the fungal order Sordariales.</title>
        <authorList>
            <person name="Hensen N."/>
            <person name="Bonometti L."/>
            <person name="Westerberg I."/>
            <person name="Brannstrom I.O."/>
            <person name="Guillou S."/>
            <person name="Cros-Aarteil S."/>
            <person name="Calhoun S."/>
            <person name="Haridas S."/>
            <person name="Kuo A."/>
            <person name="Mondo S."/>
            <person name="Pangilinan J."/>
            <person name="Riley R."/>
            <person name="LaButti K."/>
            <person name="Andreopoulos B."/>
            <person name="Lipzen A."/>
            <person name="Chen C."/>
            <person name="Yan M."/>
            <person name="Daum C."/>
            <person name="Ng V."/>
            <person name="Clum A."/>
            <person name="Steindorff A."/>
            <person name="Ohm R.A."/>
            <person name="Martin F."/>
            <person name="Silar P."/>
            <person name="Natvig D.O."/>
            <person name="Lalanne C."/>
            <person name="Gautier V."/>
            <person name="Ament-Velasquez S.L."/>
            <person name="Kruys A."/>
            <person name="Hutchinson M.I."/>
            <person name="Powell A.J."/>
            <person name="Barry K."/>
            <person name="Miller A.N."/>
            <person name="Grigoriev I.V."/>
            <person name="Debuchy R."/>
            <person name="Gladieux P."/>
            <person name="Hiltunen Thoren M."/>
            <person name="Johannesson H."/>
        </authorList>
    </citation>
    <scope>NUCLEOTIDE SEQUENCE</scope>
    <source>
        <strain evidence="1">FGSC 1904</strain>
    </source>
</reference>
<name>A0AAE0PQ25_SORBR</name>
<evidence type="ECO:0000313" key="1">
    <source>
        <dbReference type="EMBL" id="KAK3403592.1"/>
    </source>
</evidence>
<organism evidence="1 2">
    <name type="scientific">Sordaria brevicollis</name>
    <dbReference type="NCBI Taxonomy" id="83679"/>
    <lineage>
        <taxon>Eukaryota</taxon>
        <taxon>Fungi</taxon>
        <taxon>Dikarya</taxon>
        <taxon>Ascomycota</taxon>
        <taxon>Pezizomycotina</taxon>
        <taxon>Sordariomycetes</taxon>
        <taxon>Sordariomycetidae</taxon>
        <taxon>Sordariales</taxon>
        <taxon>Sordariaceae</taxon>
        <taxon>Sordaria</taxon>
    </lineage>
</organism>
<dbReference type="AlphaFoldDB" id="A0AAE0PQ25"/>
<protein>
    <submittedName>
        <fullName evidence="1">Uncharacterized protein</fullName>
    </submittedName>
</protein>
<accession>A0AAE0PQ25</accession>
<reference evidence="1" key="2">
    <citation type="submission" date="2023-07" db="EMBL/GenBank/DDBJ databases">
        <authorList>
            <consortium name="Lawrence Berkeley National Laboratory"/>
            <person name="Haridas S."/>
            <person name="Hensen N."/>
            <person name="Bonometti L."/>
            <person name="Westerberg I."/>
            <person name="Brannstrom I.O."/>
            <person name="Guillou S."/>
            <person name="Cros-Aarteil S."/>
            <person name="Calhoun S."/>
            <person name="Kuo A."/>
            <person name="Mondo S."/>
            <person name="Pangilinan J."/>
            <person name="Riley R."/>
            <person name="LaButti K."/>
            <person name="Andreopoulos B."/>
            <person name="Lipzen A."/>
            <person name="Chen C."/>
            <person name="Yanf M."/>
            <person name="Daum C."/>
            <person name="Ng V."/>
            <person name="Clum A."/>
            <person name="Steindorff A."/>
            <person name="Ohm R."/>
            <person name="Martin F."/>
            <person name="Silar P."/>
            <person name="Natvig D."/>
            <person name="Lalanne C."/>
            <person name="Gautier V."/>
            <person name="Ament-velasquez S.L."/>
            <person name="Kruys A."/>
            <person name="Hutchinson M.I."/>
            <person name="Powell A.J."/>
            <person name="Barry K."/>
            <person name="Miller A.N."/>
            <person name="Grigoriev I.V."/>
            <person name="Debuchy R."/>
            <person name="Gladieux P."/>
            <person name="Thoren M.H."/>
            <person name="Johannesson H."/>
        </authorList>
    </citation>
    <scope>NUCLEOTIDE SEQUENCE</scope>
    <source>
        <strain evidence="1">FGSC 1904</strain>
    </source>
</reference>
<comment type="caution">
    <text evidence="1">The sequence shown here is derived from an EMBL/GenBank/DDBJ whole genome shotgun (WGS) entry which is preliminary data.</text>
</comment>
<dbReference type="EMBL" id="JAUTDP010000001">
    <property type="protein sequence ID" value="KAK3403592.1"/>
    <property type="molecule type" value="Genomic_DNA"/>
</dbReference>
<keyword evidence="2" id="KW-1185">Reference proteome</keyword>
<proteinExistence type="predicted"/>
<sequence>MPHRGIERGLPRTLKTLRSLNTISQRLPKKMLARQQFTINETAILVRPRTAPSNHFSQSLGLGESRTRKEVTDKLKSGEKPHSLTIPWNPDQTEGTLYISSQQLPPTKIMKFPYITDHRKQSPKGNTGNVRRRGVVVSVLLTSILDSVPLTFLRFLSSESGSPLSSPMPTDTKCRIGNVIRVPRFPINRPVIVLGRAGGSR</sequence>
<evidence type="ECO:0000313" key="2">
    <source>
        <dbReference type="Proteomes" id="UP001281003"/>
    </source>
</evidence>